<evidence type="ECO:0000313" key="4">
    <source>
        <dbReference type="EMBL" id="TQE92790.1"/>
    </source>
</evidence>
<evidence type="ECO:0000256" key="1">
    <source>
        <dbReference type="ARBA" id="ARBA00022722"/>
    </source>
</evidence>
<dbReference type="SUPFAM" id="SSF53933">
    <property type="entry name" value="Microbial ribonucleases"/>
    <property type="match status" value="1"/>
</dbReference>
<sequence>MAPVLARVDSGQRDPHRNDGGVFRNRERLLPQRPGGYYREYVIRTPGIGHAGPQRLVVGQDGELYYTSDHYRSFRRIR</sequence>
<proteinExistence type="predicted"/>
<dbReference type="InterPro" id="IPR000026">
    <property type="entry name" value="N1-like"/>
</dbReference>
<keyword evidence="2" id="KW-0378">Hydrolase</keyword>
<evidence type="ECO:0000313" key="5">
    <source>
        <dbReference type="Proteomes" id="UP000315400"/>
    </source>
</evidence>
<dbReference type="InterPro" id="IPR016191">
    <property type="entry name" value="Ribonuclease/ribotoxin"/>
</dbReference>
<dbReference type="GO" id="GO:0016787">
    <property type="term" value="F:hydrolase activity"/>
    <property type="evidence" value="ECO:0007669"/>
    <property type="project" value="UniProtKB-KW"/>
</dbReference>
<dbReference type="GO" id="GO:0003723">
    <property type="term" value="F:RNA binding"/>
    <property type="evidence" value="ECO:0007669"/>
    <property type="project" value="InterPro"/>
</dbReference>
<feature type="region of interest" description="Disordered" evidence="3">
    <location>
        <begin position="1"/>
        <end position="23"/>
    </location>
</feature>
<organism evidence="4 5">
    <name type="scientific">Spiribacter salinus</name>
    <dbReference type="NCBI Taxonomy" id="1335746"/>
    <lineage>
        <taxon>Bacteria</taxon>
        <taxon>Pseudomonadati</taxon>
        <taxon>Pseudomonadota</taxon>
        <taxon>Gammaproteobacteria</taxon>
        <taxon>Chromatiales</taxon>
        <taxon>Ectothiorhodospiraceae</taxon>
        <taxon>Spiribacter</taxon>
    </lineage>
</organism>
<name>A0A540V7P6_9GAMM</name>
<dbReference type="Pfam" id="PF00545">
    <property type="entry name" value="Ribonuclease"/>
    <property type="match status" value="1"/>
</dbReference>
<keyword evidence="1" id="KW-0540">Nuclease</keyword>
<accession>A0A540V7P6</accession>
<dbReference type="AlphaFoldDB" id="A0A540V7P6"/>
<dbReference type="GO" id="GO:0004521">
    <property type="term" value="F:RNA endonuclease activity"/>
    <property type="evidence" value="ECO:0007669"/>
    <property type="project" value="InterPro"/>
</dbReference>
<dbReference type="Gene3D" id="3.10.450.30">
    <property type="entry name" value="Microbial ribonucleases"/>
    <property type="match status" value="1"/>
</dbReference>
<feature type="compositionally biased region" description="Basic and acidic residues" evidence="3">
    <location>
        <begin position="10"/>
        <end position="23"/>
    </location>
</feature>
<dbReference type="EMBL" id="VIFK01000565">
    <property type="protein sequence ID" value="TQE92790.1"/>
    <property type="molecule type" value="Genomic_DNA"/>
</dbReference>
<dbReference type="Proteomes" id="UP000315400">
    <property type="component" value="Unassembled WGS sequence"/>
</dbReference>
<evidence type="ECO:0000256" key="3">
    <source>
        <dbReference type="SAM" id="MobiDB-lite"/>
    </source>
</evidence>
<comment type="caution">
    <text evidence="4">The sequence shown here is derived from an EMBL/GenBank/DDBJ whole genome shotgun (WGS) entry which is preliminary data.</text>
</comment>
<reference evidence="4 5" key="1">
    <citation type="submission" date="2019-06" db="EMBL/GenBank/DDBJ databases">
        <title>Metagenome assembled Genome of Spiribacter salinus SL48-SHIP from the microbial mat of Salt Lake 48 (Novosibirsk region, Russia).</title>
        <authorList>
            <person name="Shipova A."/>
            <person name="Rozanov A.S."/>
            <person name="Bryanskaya A.V."/>
            <person name="Peltek S.E."/>
        </authorList>
    </citation>
    <scope>NUCLEOTIDE SEQUENCE [LARGE SCALE GENOMIC DNA]</scope>
    <source>
        <strain evidence="4">SL48-SHIP-2</strain>
    </source>
</reference>
<protein>
    <submittedName>
        <fullName evidence="4">Uncharacterized protein</fullName>
    </submittedName>
</protein>
<evidence type="ECO:0000256" key="2">
    <source>
        <dbReference type="ARBA" id="ARBA00022801"/>
    </source>
</evidence>
<gene>
    <name evidence="4" type="ORF">FKY71_19120</name>
</gene>